<dbReference type="RefSeq" id="XP_029122892.1">
    <property type="nucleotide sequence ID" value="XM_029267059.1"/>
</dbReference>
<dbReference type="Proteomes" id="UP000504607">
    <property type="component" value="Chromosome 10"/>
</dbReference>
<reference evidence="2" key="1">
    <citation type="submission" date="2025-08" db="UniProtKB">
        <authorList>
            <consortium name="RefSeq"/>
        </authorList>
    </citation>
    <scope>IDENTIFICATION</scope>
</reference>
<name>A0A8N4IB43_ELAGV</name>
<keyword evidence="1" id="KW-1185">Reference proteome</keyword>
<dbReference type="AlphaFoldDB" id="A0A8N4IB43"/>
<proteinExistence type="predicted"/>
<gene>
    <name evidence="2" type="primary">LOC105053230</name>
</gene>
<protein>
    <submittedName>
        <fullName evidence="2">Uncharacterized protein LOC105053230</fullName>
    </submittedName>
</protein>
<evidence type="ECO:0000313" key="2">
    <source>
        <dbReference type="RefSeq" id="XP_029122892.1"/>
    </source>
</evidence>
<organism evidence="1 2">
    <name type="scientific">Elaeis guineensis var. tenera</name>
    <name type="common">Oil palm</name>
    <dbReference type="NCBI Taxonomy" id="51953"/>
    <lineage>
        <taxon>Eukaryota</taxon>
        <taxon>Viridiplantae</taxon>
        <taxon>Streptophyta</taxon>
        <taxon>Embryophyta</taxon>
        <taxon>Tracheophyta</taxon>
        <taxon>Spermatophyta</taxon>
        <taxon>Magnoliopsida</taxon>
        <taxon>Liliopsida</taxon>
        <taxon>Arecaceae</taxon>
        <taxon>Arecoideae</taxon>
        <taxon>Cocoseae</taxon>
        <taxon>Elaeidinae</taxon>
        <taxon>Elaeis</taxon>
    </lineage>
</organism>
<evidence type="ECO:0000313" key="1">
    <source>
        <dbReference type="Proteomes" id="UP000504607"/>
    </source>
</evidence>
<sequence length="128" mass="14727">MMPSCSYCCNYILLWTRSRRKREKKDNLDSVDHHHKTFIRWKITWMGKTMIGIFEGHQRNMVAIMQSASNAGPQGGEGCQAADSSIAHSTAKCCQFNLQNFRFIAISCGLQKQKQVWPCSKANRRLDR</sequence>
<accession>A0A8N4IB43</accession>